<dbReference type="InterPro" id="IPR006674">
    <property type="entry name" value="HD_domain"/>
</dbReference>
<feature type="domain" description="HD" evidence="3">
    <location>
        <begin position="251"/>
        <end position="373"/>
    </location>
</feature>
<comment type="caution">
    <text evidence="5">The sequence shown here is derived from an EMBL/GenBank/DDBJ whole genome shotgun (WGS) entry which is preliminary data.</text>
</comment>
<dbReference type="SUPFAM" id="SSF109604">
    <property type="entry name" value="HD-domain/PDEase-like"/>
    <property type="match status" value="1"/>
</dbReference>
<dbReference type="PROSITE" id="PS51832">
    <property type="entry name" value="HD_GYP"/>
    <property type="match status" value="1"/>
</dbReference>
<evidence type="ECO:0000256" key="1">
    <source>
        <dbReference type="SAM" id="MobiDB-lite"/>
    </source>
</evidence>
<dbReference type="AlphaFoldDB" id="A0A4R6V144"/>
<reference evidence="5 6" key="1">
    <citation type="submission" date="2019-03" db="EMBL/GenBank/DDBJ databases">
        <title>Genomic Encyclopedia of Type Strains, Phase IV (KMG-IV): sequencing the most valuable type-strain genomes for metagenomic binning, comparative biology and taxonomic classification.</title>
        <authorList>
            <person name="Goeker M."/>
        </authorList>
    </citation>
    <scope>NUCLEOTIDE SEQUENCE [LARGE SCALE GENOMIC DNA]</scope>
    <source>
        <strain evidence="5 6">DSM 46770</strain>
    </source>
</reference>
<gene>
    <name evidence="5" type="ORF">EV190_1031</name>
</gene>
<accession>A0A4R6V144</accession>
<dbReference type="Proteomes" id="UP000295281">
    <property type="component" value="Unassembled WGS sequence"/>
</dbReference>
<dbReference type="Gene3D" id="1.10.3210.10">
    <property type="entry name" value="Hypothetical protein af1432"/>
    <property type="match status" value="1"/>
</dbReference>
<protein>
    <submittedName>
        <fullName evidence="5">Putative nucleotidyltransferase with HDIG domain</fullName>
    </submittedName>
</protein>
<feature type="transmembrane region" description="Helical" evidence="2">
    <location>
        <begin position="106"/>
        <end position="123"/>
    </location>
</feature>
<feature type="transmembrane region" description="Helical" evidence="2">
    <location>
        <begin position="69"/>
        <end position="94"/>
    </location>
</feature>
<evidence type="ECO:0000259" key="4">
    <source>
        <dbReference type="PROSITE" id="PS51832"/>
    </source>
</evidence>
<dbReference type="SMART" id="SM00471">
    <property type="entry name" value="HDc"/>
    <property type="match status" value="1"/>
</dbReference>
<keyword evidence="2" id="KW-0812">Transmembrane</keyword>
<dbReference type="InterPro" id="IPR052020">
    <property type="entry name" value="Cyclic_di-GMP/3'3'-cGAMP_PDE"/>
</dbReference>
<dbReference type="EMBL" id="SNYN01000003">
    <property type="protein sequence ID" value="TDQ53554.1"/>
    <property type="molecule type" value="Genomic_DNA"/>
</dbReference>
<dbReference type="GO" id="GO:0016740">
    <property type="term" value="F:transferase activity"/>
    <property type="evidence" value="ECO:0007669"/>
    <property type="project" value="UniProtKB-KW"/>
</dbReference>
<dbReference type="PANTHER" id="PTHR45228:SF4">
    <property type="entry name" value="LIPOPROTEIN"/>
    <property type="match status" value="1"/>
</dbReference>
<dbReference type="PANTHER" id="PTHR45228">
    <property type="entry name" value="CYCLIC DI-GMP PHOSPHODIESTERASE TM_0186-RELATED"/>
    <property type="match status" value="1"/>
</dbReference>
<evidence type="ECO:0000259" key="3">
    <source>
        <dbReference type="PROSITE" id="PS51831"/>
    </source>
</evidence>
<feature type="transmembrane region" description="Helical" evidence="2">
    <location>
        <begin position="6"/>
        <end position="25"/>
    </location>
</feature>
<keyword evidence="2" id="KW-1133">Transmembrane helix</keyword>
<keyword evidence="5" id="KW-0808">Transferase</keyword>
<feature type="domain" description="HD-GYP" evidence="4">
    <location>
        <begin position="229"/>
        <end position="424"/>
    </location>
</feature>
<dbReference type="InterPro" id="IPR037522">
    <property type="entry name" value="HD_GYP_dom"/>
</dbReference>
<dbReference type="InterPro" id="IPR048430">
    <property type="entry name" value="MASE9"/>
</dbReference>
<dbReference type="Pfam" id="PF20972">
    <property type="entry name" value="MASE9"/>
    <property type="match status" value="1"/>
</dbReference>
<feature type="transmembrane region" description="Helical" evidence="2">
    <location>
        <begin position="135"/>
        <end position="162"/>
    </location>
</feature>
<evidence type="ECO:0000313" key="6">
    <source>
        <dbReference type="Proteomes" id="UP000295281"/>
    </source>
</evidence>
<proteinExistence type="predicted"/>
<keyword evidence="2" id="KW-0472">Membrane</keyword>
<dbReference type="InterPro" id="IPR003607">
    <property type="entry name" value="HD/PDEase_dom"/>
</dbReference>
<feature type="transmembrane region" description="Helical" evidence="2">
    <location>
        <begin position="183"/>
        <end position="201"/>
    </location>
</feature>
<evidence type="ECO:0000256" key="2">
    <source>
        <dbReference type="SAM" id="Phobius"/>
    </source>
</evidence>
<feature type="transmembrane region" description="Helical" evidence="2">
    <location>
        <begin position="37"/>
        <end position="57"/>
    </location>
</feature>
<keyword evidence="6" id="KW-1185">Reference proteome</keyword>
<name>A0A4R6V144_9ACTN</name>
<evidence type="ECO:0000313" key="5">
    <source>
        <dbReference type="EMBL" id="TDQ53554.1"/>
    </source>
</evidence>
<dbReference type="InterPro" id="IPR006675">
    <property type="entry name" value="HDIG_dom"/>
</dbReference>
<dbReference type="CDD" id="cd00077">
    <property type="entry name" value="HDc"/>
    <property type="match status" value="1"/>
</dbReference>
<dbReference type="NCBIfam" id="TIGR00277">
    <property type="entry name" value="HDIG"/>
    <property type="match status" value="1"/>
</dbReference>
<dbReference type="PROSITE" id="PS51831">
    <property type="entry name" value="HD"/>
    <property type="match status" value="1"/>
</dbReference>
<sequence length="456" mass="49272">MRALPVAARLYVGLVALGAAVVVLLEVIFGPIKGVDLGTLVLLATLFVVAESIGTMVDSGKTGISPSSAASLAAAVLVGPFGAAIVGFSSVLVIRRQDLVKRLFNGAQFGLAGYVSGYVFKLLGGRVGVPGEEAFPWAILPFMVAVLVYSACNTVLVTGLMWCLGELRIQRPRRMRWRPLATLELSSIGYAMLGLFIAAIWGAVGPFAVLLVLLPLFIARWAFDQYVFQQRAHDATLATLCQAVETKDYYTRGHCMRVAKAAGMIAEELGMPVERAQTMRYAGMLHDIGKLGVPTKILQKAGKLTEDEFAAIQLHPMRGYEIVREIDFLDEALAGIMHHHERMDGGGYPMGLAGEEIPEAARLVSVADVFDCLTSTRSYRTAWSAADAIAELRRCAGTQFDPRMVEALVRAVDREGWEVPDLVEPMKDECEQIAEREQGKAGTGAPVRVAGETSRS</sequence>
<dbReference type="Pfam" id="PF13487">
    <property type="entry name" value="HD_5"/>
    <property type="match status" value="1"/>
</dbReference>
<organism evidence="5 6">
    <name type="scientific">Actinorugispora endophytica</name>
    <dbReference type="NCBI Taxonomy" id="1605990"/>
    <lineage>
        <taxon>Bacteria</taxon>
        <taxon>Bacillati</taxon>
        <taxon>Actinomycetota</taxon>
        <taxon>Actinomycetes</taxon>
        <taxon>Streptosporangiales</taxon>
        <taxon>Nocardiopsidaceae</taxon>
        <taxon>Actinorugispora</taxon>
    </lineage>
</organism>
<feature type="region of interest" description="Disordered" evidence="1">
    <location>
        <begin position="436"/>
        <end position="456"/>
    </location>
</feature>